<dbReference type="SUPFAM" id="SSF51045">
    <property type="entry name" value="WW domain"/>
    <property type="match status" value="1"/>
</dbReference>
<dbReference type="CDD" id="cd11888">
    <property type="entry name" value="SH3_ARHGAP9_like"/>
    <property type="match status" value="1"/>
</dbReference>
<dbReference type="InterPro" id="IPR036020">
    <property type="entry name" value="WW_dom_sf"/>
</dbReference>
<dbReference type="Pfam" id="PF00018">
    <property type="entry name" value="SH3_1"/>
    <property type="match status" value="1"/>
</dbReference>
<comment type="caution">
    <text evidence="6">The sequence shown here is derived from an EMBL/GenBank/DDBJ whole genome shotgun (WGS) entry which is preliminary data.</text>
</comment>
<dbReference type="SMART" id="SM00326">
    <property type="entry name" value="SH3"/>
    <property type="match status" value="1"/>
</dbReference>
<evidence type="ECO:0000256" key="3">
    <source>
        <dbReference type="SAM" id="MobiDB-lite"/>
    </source>
</evidence>
<dbReference type="InterPro" id="IPR036028">
    <property type="entry name" value="SH3-like_dom_sf"/>
</dbReference>
<name>A0A9X0CLC2_9CNID</name>
<accession>A0A9X0CLC2</accession>
<evidence type="ECO:0000256" key="1">
    <source>
        <dbReference type="ARBA" id="ARBA00022443"/>
    </source>
</evidence>
<feature type="region of interest" description="Disordered" evidence="3">
    <location>
        <begin position="93"/>
        <end position="139"/>
    </location>
</feature>
<feature type="region of interest" description="Disordered" evidence="3">
    <location>
        <begin position="165"/>
        <end position="185"/>
    </location>
</feature>
<dbReference type="Gene3D" id="2.30.30.40">
    <property type="entry name" value="SH3 Domains"/>
    <property type="match status" value="1"/>
</dbReference>
<evidence type="ECO:0000313" key="6">
    <source>
        <dbReference type="EMBL" id="KAJ7363145.1"/>
    </source>
</evidence>
<reference evidence="6" key="1">
    <citation type="submission" date="2023-01" db="EMBL/GenBank/DDBJ databases">
        <title>Genome assembly of the deep-sea coral Lophelia pertusa.</title>
        <authorList>
            <person name="Herrera S."/>
            <person name="Cordes E."/>
        </authorList>
    </citation>
    <scope>NUCLEOTIDE SEQUENCE</scope>
    <source>
        <strain evidence="6">USNM1676648</strain>
        <tissue evidence="6">Polyp</tissue>
    </source>
</reference>
<evidence type="ECO:0000256" key="2">
    <source>
        <dbReference type="PROSITE-ProRule" id="PRU00192"/>
    </source>
</evidence>
<sequence length="228" mass="25198">MANGTVEALFPYSYESGDGRTIAFAMGDRFTLLNKTNGDWWQVRKGSEKPMYVPASYMKEIVQRRNDPIYENIEDFEKGSPHNGEAVINAENGAESKEEEHNSIEENTIPNSDSRFDHQNNEGPVNSEENSADSSVISSNSDVCRRVSSSVKSLAKSLELSGVRPEGSFSLPTLQKPDRPKSQSLPVGWALIIDEASSRPCYVNAKTGETSWKPQGYHVLKLLPQALG</sequence>
<dbReference type="Gene3D" id="2.20.70.10">
    <property type="match status" value="1"/>
</dbReference>
<dbReference type="Proteomes" id="UP001163046">
    <property type="component" value="Unassembled WGS sequence"/>
</dbReference>
<gene>
    <name evidence="6" type="ORF">OS493_011423</name>
</gene>
<dbReference type="OrthoDB" id="79452at2759"/>
<keyword evidence="7" id="KW-1185">Reference proteome</keyword>
<feature type="domain" description="WW" evidence="5">
    <location>
        <begin position="183"/>
        <end position="217"/>
    </location>
</feature>
<dbReference type="PROSITE" id="PS50020">
    <property type="entry name" value="WW_DOMAIN_2"/>
    <property type="match status" value="1"/>
</dbReference>
<dbReference type="AlphaFoldDB" id="A0A9X0CLC2"/>
<feature type="domain" description="SH3" evidence="4">
    <location>
        <begin position="1"/>
        <end position="63"/>
    </location>
</feature>
<evidence type="ECO:0000259" key="4">
    <source>
        <dbReference type="PROSITE" id="PS50002"/>
    </source>
</evidence>
<dbReference type="SMART" id="SM00456">
    <property type="entry name" value="WW"/>
    <property type="match status" value="1"/>
</dbReference>
<keyword evidence="1 2" id="KW-0728">SH3 domain</keyword>
<dbReference type="InterPro" id="IPR001202">
    <property type="entry name" value="WW_dom"/>
</dbReference>
<feature type="compositionally biased region" description="Low complexity" evidence="3">
    <location>
        <begin position="127"/>
        <end position="139"/>
    </location>
</feature>
<dbReference type="SUPFAM" id="SSF50044">
    <property type="entry name" value="SH3-domain"/>
    <property type="match status" value="1"/>
</dbReference>
<evidence type="ECO:0000313" key="7">
    <source>
        <dbReference type="Proteomes" id="UP001163046"/>
    </source>
</evidence>
<dbReference type="InterPro" id="IPR001452">
    <property type="entry name" value="SH3_domain"/>
</dbReference>
<proteinExistence type="predicted"/>
<organism evidence="6 7">
    <name type="scientific">Desmophyllum pertusum</name>
    <dbReference type="NCBI Taxonomy" id="174260"/>
    <lineage>
        <taxon>Eukaryota</taxon>
        <taxon>Metazoa</taxon>
        <taxon>Cnidaria</taxon>
        <taxon>Anthozoa</taxon>
        <taxon>Hexacorallia</taxon>
        <taxon>Scleractinia</taxon>
        <taxon>Caryophylliina</taxon>
        <taxon>Caryophylliidae</taxon>
        <taxon>Desmophyllum</taxon>
    </lineage>
</organism>
<feature type="compositionally biased region" description="Basic and acidic residues" evidence="3">
    <location>
        <begin position="94"/>
        <end position="104"/>
    </location>
</feature>
<dbReference type="EMBL" id="MU827306">
    <property type="protein sequence ID" value="KAJ7363145.1"/>
    <property type="molecule type" value="Genomic_DNA"/>
</dbReference>
<dbReference type="PROSITE" id="PS50002">
    <property type="entry name" value="SH3"/>
    <property type="match status" value="1"/>
</dbReference>
<protein>
    <submittedName>
        <fullName evidence="6">Uncharacterized protein</fullName>
    </submittedName>
</protein>
<evidence type="ECO:0000259" key="5">
    <source>
        <dbReference type="PROSITE" id="PS50020"/>
    </source>
</evidence>